<dbReference type="SUPFAM" id="SSF111369">
    <property type="entry name" value="HlyD-like secretion proteins"/>
    <property type="match status" value="1"/>
</dbReference>
<organism evidence="4 5">
    <name type="scientific">Variovorax ginsengisoli</name>
    <dbReference type="NCBI Taxonomy" id="363844"/>
    <lineage>
        <taxon>Bacteria</taxon>
        <taxon>Pseudomonadati</taxon>
        <taxon>Pseudomonadota</taxon>
        <taxon>Betaproteobacteria</taxon>
        <taxon>Burkholderiales</taxon>
        <taxon>Comamonadaceae</taxon>
        <taxon>Variovorax</taxon>
    </lineage>
</organism>
<reference evidence="4" key="1">
    <citation type="submission" date="2023-06" db="EMBL/GenBank/DDBJ databases">
        <authorList>
            <person name="Jiang Y."/>
            <person name="Liu Q."/>
        </authorList>
    </citation>
    <scope>NUCLEOTIDE SEQUENCE</scope>
    <source>
        <strain evidence="4">CGMCC 1.12090</strain>
    </source>
</reference>
<comment type="similarity">
    <text evidence="1">Belongs to the membrane fusion protein (MFP) (TC 8.A.1) family.</text>
</comment>
<keyword evidence="5" id="KW-1185">Reference proteome</keyword>
<dbReference type="InterPro" id="IPR006143">
    <property type="entry name" value="RND_pump_MFP"/>
</dbReference>
<dbReference type="RefSeq" id="WP_301803089.1">
    <property type="nucleotide sequence ID" value="NZ_JAUJZH010000001.1"/>
</dbReference>
<dbReference type="Pfam" id="PF25967">
    <property type="entry name" value="RND-MFP_C"/>
    <property type="match status" value="1"/>
</dbReference>
<dbReference type="EMBL" id="JAUKVY010000001">
    <property type="protein sequence ID" value="MDO1531083.1"/>
    <property type="molecule type" value="Genomic_DNA"/>
</dbReference>
<dbReference type="Proteomes" id="UP001169027">
    <property type="component" value="Unassembled WGS sequence"/>
</dbReference>
<feature type="domain" description="Multidrug resistance protein MdtA-like alpha-helical hairpin" evidence="2">
    <location>
        <begin position="110"/>
        <end position="179"/>
    </location>
</feature>
<proteinExistence type="inferred from homology"/>
<dbReference type="InterPro" id="IPR058624">
    <property type="entry name" value="MdtA-like_HH"/>
</dbReference>
<evidence type="ECO:0000313" key="5">
    <source>
        <dbReference type="Proteomes" id="UP001169027"/>
    </source>
</evidence>
<name>A0ABT8RX90_9BURK</name>
<dbReference type="Gene3D" id="2.40.30.170">
    <property type="match status" value="1"/>
</dbReference>
<dbReference type="Gene3D" id="2.40.50.100">
    <property type="match status" value="1"/>
</dbReference>
<sequence>MHVKSAAHRFGNWSWTTTLLAVAALVSLSACRRAEEAPAPEVRPVRVMTIEQRTVGDTVSLTGRIQAQSEVNQSFRIDGRLIERNVDIGDRVRPGQLLARLDQMNEDSSLQSARAQLAAAQAQGIEARNTFNRMRDLLAENAVSRASFEQAEAMLKVTQSQVNSAQSLVDIAQNRLSYTRLLSDVAGVVTARGAEPGEVVPAGRMIVQVAREGAIDAVFDVPAQIKDIAPTNPDILVSLGGDPKVTAVGKVREVSPRADPVTGTFAVRVRLINPPAAMRLGSTVTGRMKLNTEPALDIPASALLRANGQTSVWVVDTKAGTVSARNVQVRAYDAARVQVSQGLAPGDVIVTAGVQALRPGQKVRWLEAAK</sequence>
<comment type="caution">
    <text evidence="4">The sequence shown here is derived from an EMBL/GenBank/DDBJ whole genome shotgun (WGS) entry which is preliminary data.</text>
</comment>
<protein>
    <submittedName>
        <fullName evidence="4">Efflux RND transporter periplasmic adaptor subunit</fullName>
    </submittedName>
</protein>
<dbReference type="Gene3D" id="2.40.420.20">
    <property type="match status" value="1"/>
</dbReference>
<dbReference type="Gene3D" id="1.10.287.470">
    <property type="entry name" value="Helix hairpin bin"/>
    <property type="match status" value="1"/>
</dbReference>
<dbReference type="PANTHER" id="PTHR30469:SF38">
    <property type="entry name" value="HLYD FAMILY SECRETION PROTEIN"/>
    <property type="match status" value="1"/>
</dbReference>
<dbReference type="Pfam" id="PF25876">
    <property type="entry name" value="HH_MFP_RND"/>
    <property type="match status" value="1"/>
</dbReference>
<evidence type="ECO:0000256" key="1">
    <source>
        <dbReference type="ARBA" id="ARBA00009477"/>
    </source>
</evidence>
<gene>
    <name evidence="4" type="ORF">Q2T77_02185</name>
</gene>
<evidence type="ECO:0000313" key="4">
    <source>
        <dbReference type="EMBL" id="MDO1531083.1"/>
    </source>
</evidence>
<dbReference type="NCBIfam" id="TIGR01730">
    <property type="entry name" value="RND_mfp"/>
    <property type="match status" value="1"/>
</dbReference>
<dbReference type="PROSITE" id="PS51257">
    <property type="entry name" value="PROKAR_LIPOPROTEIN"/>
    <property type="match status" value="1"/>
</dbReference>
<evidence type="ECO:0000259" key="3">
    <source>
        <dbReference type="Pfam" id="PF25967"/>
    </source>
</evidence>
<accession>A0ABT8RX90</accession>
<feature type="domain" description="Multidrug resistance protein MdtA-like C-terminal permuted SH3" evidence="3">
    <location>
        <begin position="295"/>
        <end position="355"/>
    </location>
</feature>
<dbReference type="InterPro" id="IPR058627">
    <property type="entry name" value="MdtA-like_C"/>
</dbReference>
<dbReference type="PANTHER" id="PTHR30469">
    <property type="entry name" value="MULTIDRUG RESISTANCE PROTEIN MDTA"/>
    <property type="match status" value="1"/>
</dbReference>
<evidence type="ECO:0000259" key="2">
    <source>
        <dbReference type="Pfam" id="PF25876"/>
    </source>
</evidence>